<evidence type="ECO:0000256" key="1">
    <source>
        <dbReference type="ARBA" id="ARBA00022857"/>
    </source>
</evidence>
<comment type="caution">
    <text evidence="2">The sequence shown here is derived from an EMBL/GenBank/DDBJ whole genome shotgun (WGS) entry which is preliminary data.</text>
</comment>
<dbReference type="OrthoDB" id="580775at2"/>
<gene>
    <name evidence="3" type="ORF">GKD88_05540</name>
    <name evidence="2" type="ORF">GKE08_03820</name>
</gene>
<dbReference type="GO" id="GO:0008218">
    <property type="term" value="P:bioluminescence"/>
    <property type="evidence" value="ECO:0007669"/>
    <property type="project" value="InterPro"/>
</dbReference>
<evidence type="ECO:0008006" key="6">
    <source>
        <dbReference type="Google" id="ProtNLM"/>
    </source>
</evidence>
<dbReference type="InterPro" id="IPR016161">
    <property type="entry name" value="Ald_DH/histidinol_DH"/>
</dbReference>
<keyword evidence="5" id="KW-1185">Reference proteome</keyword>
<name>A0A6N7S548_9FIRM</name>
<evidence type="ECO:0000313" key="4">
    <source>
        <dbReference type="Proteomes" id="UP000433575"/>
    </source>
</evidence>
<dbReference type="Pfam" id="PF05893">
    <property type="entry name" value="LuxC"/>
    <property type="match status" value="1"/>
</dbReference>
<dbReference type="AlphaFoldDB" id="A0A6N7S548"/>
<evidence type="ECO:0000313" key="2">
    <source>
        <dbReference type="EMBL" id="MSA88446.1"/>
    </source>
</evidence>
<sequence>MLKFEAAVTLTLQNLSKGSFIMKKILNKVDFLIGDLELLSQCLTQSSRKPFDDEVCEFLNAVSKKLMKNPASRNYSDVVTFAFWIRKASVDQLKLRLVKKDSNIHLGRGIAFHIAPSNVPCNFAYSLVIGLLTGNINIVRVPSKNFEQIKIITEALMESLRQFVQLEHYIFLIRYDRDKEVNDLLSSVADTRIVWGGDTTIRELRKSELSPRAMEITFADRYSLAIINSQTYLAASVKSKIAEDFYNDTYLTDQNACTSPRIVIWTGEDKDEAKKVFWEHLHHLVAEKYNFQPVQGINKLTEAYLAVINLKDAYIENSYDNLIIRIKLSKIDSHVMNYKGNSGLFFEYDCNDIMEIRNLCNDSRCQTVGYLGKLTDLYPLINSGIKGVDRVVPIGKTMDFDLIWDGYDLMAMLTRVISLT</sequence>
<evidence type="ECO:0000313" key="5">
    <source>
        <dbReference type="Proteomes" id="UP000480929"/>
    </source>
</evidence>
<keyword evidence="1" id="KW-0521">NADP</keyword>
<dbReference type="GO" id="GO:0003995">
    <property type="term" value="F:acyl-CoA dehydrogenase activity"/>
    <property type="evidence" value="ECO:0007669"/>
    <property type="project" value="InterPro"/>
</dbReference>
<organism evidence="2 4">
    <name type="scientific">Holdemania massiliensis</name>
    <dbReference type="NCBI Taxonomy" id="1468449"/>
    <lineage>
        <taxon>Bacteria</taxon>
        <taxon>Bacillati</taxon>
        <taxon>Bacillota</taxon>
        <taxon>Erysipelotrichia</taxon>
        <taxon>Erysipelotrichales</taxon>
        <taxon>Erysipelotrichaceae</taxon>
        <taxon>Holdemania</taxon>
    </lineage>
</organism>
<dbReference type="InterPro" id="IPR008670">
    <property type="entry name" value="CoA_reduct_LuxC"/>
</dbReference>
<proteinExistence type="predicted"/>
<evidence type="ECO:0000313" key="3">
    <source>
        <dbReference type="EMBL" id="MSC32580.1"/>
    </source>
</evidence>
<dbReference type="Proteomes" id="UP000433575">
    <property type="component" value="Unassembled WGS sequence"/>
</dbReference>
<reference evidence="4 5" key="1">
    <citation type="journal article" date="2019" name="Nat. Med.">
        <title>A library of human gut bacterial isolates paired with longitudinal multiomics data enables mechanistic microbiome research.</title>
        <authorList>
            <person name="Poyet M."/>
            <person name="Groussin M."/>
            <person name="Gibbons S.M."/>
            <person name="Avila-Pacheco J."/>
            <person name="Jiang X."/>
            <person name="Kearney S.M."/>
            <person name="Perrotta A.R."/>
            <person name="Berdy B."/>
            <person name="Zhao S."/>
            <person name="Lieberman T.D."/>
            <person name="Swanson P.K."/>
            <person name="Smith M."/>
            <person name="Roesemann S."/>
            <person name="Alexander J.E."/>
            <person name="Rich S.A."/>
            <person name="Livny J."/>
            <person name="Vlamakis H."/>
            <person name="Clish C."/>
            <person name="Bullock K."/>
            <person name="Deik A."/>
            <person name="Scott J."/>
            <person name="Pierce K.A."/>
            <person name="Xavier R.J."/>
            <person name="Alm E.J."/>
        </authorList>
    </citation>
    <scope>NUCLEOTIDE SEQUENCE [LARGE SCALE GENOMIC DNA]</scope>
    <source>
        <strain evidence="2 4">BIOML-A4</strain>
        <strain evidence="3 5">BIOML-A5</strain>
    </source>
</reference>
<protein>
    <recommendedName>
        <fullName evidence="6">Long-chain-fatty-acyl-CoA reductase</fullName>
    </recommendedName>
</protein>
<dbReference type="Proteomes" id="UP000480929">
    <property type="component" value="Unassembled WGS sequence"/>
</dbReference>
<dbReference type="EMBL" id="WKPI01000006">
    <property type="protein sequence ID" value="MSC32580.1"/>
    <property type="molecule type" value="Genomic_DNA"/>
</dbReference>
<dbReference type="EMBL" id="WKPJ01000003">
    <property type="protein sequence ID" value="MSA88446.1"/>
    <property type="molecule type" value="Genomic_DNA"/>
</dbReference>
<accession>A0A6N7S548</accession>
<dbReference type="SUPFAM" id="SSF53720">
    <property type="entry name" value="ALDH-like"/>
    <property type="match status" value="1"/>
</dbReference>